<dbReference type="EMBL" id="BAABDD010000032">
    <property type="protein sequence ID" value="GAA3761259.1"/>
    <property type="molecule type" value="Genomic_DNA"/>
</dbReference>
<dbReference type="SUPFAM" id="SSF55008">
    <property type="entry name" value="HMA, heavy metal-associated domain"/>
    <property type="match status" value="1"/>
</dbReference>
<dbReference type="Gene3D" id="2.70.150.10">
    <property type="entry name" value="Calcium-transporting ATPase, cytoplasmic transduction domain A"/>
    <property type="match status" value="1"/>
</dbReference>
<sequence>MHDTNDGIELTIGGMTCAACASRVEKRLNRLEGVTATVNYATATARVAFPGDLTSDDLIAQVEKAGYTATLPEPADSQGDTAEKTLRNRAFASLVLSVPVIAAAMLPALQFPYWQWVSLALATPVVVWAALPFHRAAWHNLKLGTATMDTLVSLGTSAAFAWSLYALFFGTAGEVGVTHSFTFTLAPTDASGAIYLEVAAGVTTFLLLGRYFEARSKRRAGAALRALLELGAKDVALLHQGREERVPIERLTEGDLFVVRPGEKIATDGVVTAGTSAVDTSMLTGESIPVEVEPGSTVAGATVNVGGRLTVRATRVGSDTQLSQLAKLVTEAQNGKAQAQRLADRISAVFVPIVIALAVATFAVWLVGNGSVAMAFTAAVAVLIIACPCALGLATPMALLVGTGRGAQLGIVIKGPEVLESTRRVDTVVLDKTGTVTSGKMTLAEVVTAENEDTAEVLRLAGAVENASEHPVARAIATGATRRFGHLPDVSDFSNVEGLGVRGVVEGHTVLVGRPALLGSQPLPSPLADAMERAHLQGRTCVAVGWDGQARAVLSVTDAIKPTSVQAIRQLRDLGLTPVLLTGDSAAAAHTVAAEVGIEEVIAEAMPEDKLDVVERLRAQGRTVAMVGDGVNDAAALARADLGLAMGTGTDVAIEAGDLTLVRGDLRAAVDAIRLSRRTLATIKVNLFWALAYNVAALPLAAAGLLNPMIAGAAMAFSSVFVVSNSLRLRRFAPLAGDGGAAPATAGADAPAARLHAPAQ</sequence>
<evidence type="ECO:0000256" key="10">
    <source>
        <dbReference type="RuleBase" id="RU362081"/>
    </source>
</evidence>
<dbReference type="PRINTS" id="PR00943">
    <property type="entry name" value="CUATPASE"/>
</dbReference>
<dbReference type="CDD" id="cd02094">
    <property type="entry name" value="P-type_ATPase_Cu-like"/>
    <property type="match status" value="1"/>
</dbReference>
<dbReference type="InterPro" id="IPR023298">
    <property type="entry name" value="ATPase_P-typ_TM_dom_sf"/>
</dbReference>
<feature type="transmembrane region" description="Helical" evidence="10">
    <location>
        <begin position="346"/>
        <end position="367"/>
    </location>
</feature>
<dbReference type="NCBIfam" id="TIGR01494">
    <property type="entry name" value="ATPase_P-type"/>
    <property type="match status" value="1"/>
</dbReference>
<dbReference type="InterPro" id="IPR027256">
    <property type="entry name" value="P-typ_ATPase_IB"/>
</dbReference>
<dbReference type="CDD" id="cd00371">
    <property type="entry name" value="HMA"/>
    <property type="match status" value="1"/>
</dbReference>
<dbReference type="Proteomes" id="UP001500908">
    <property type="component" value="Unassembled WGS sequence"/>
</dbReference>
<feature type="transmembrane region" description="Helical" evidence="10">
    <location>
        <begin position="709"/>
        <end position="727"/>
    </location>
</feature>
<dbReference type="Gene3D" id="3.40.50.1000">
    <property type="entry name" value="HAD superfamily/HAD-like"/>
    <property type="match status" value="1"/>
</dbReference>
<dbReference type="SUPFAM" id="SSF81665">
    <property type="entry name" value="Calcium ATPase, transmembrane domain M"/>
    <property type="match status" value="1"/>
</dbReference>
<keyword evidence="9 10" id="KW-0472">Membrane</keyword>
<feature type="domain" description="HMA" evidence="11">
    <location>
        <begin position="6"/>
        <end position="70"/>
    </location>
</feature>
<accession>A0ABP7GES5</accession>
<evidence type="ECO:0000259" key="11">
    <source>
        <dbReference type="PROSITE" id="PS50846"/>
    </source>
</evidence>
<dbReference type="SFLD" id="SFLDF00027">
    <property type="entry name" value="p-type_atpase"/>
    <property type="match status" value="1"/>
</dbReference>
<dbReference type="InterPro" id="IPR036412">
    <property type="entry name" value="HAD-like_sf"/>
</dbReference>
<evidence type="ECO:0000256" key="9">
    <source>
        <dbReference type="ARBA" id="ARBA00023136"/>
    </source>
</evidence>
<comment type="similarity">
    <text evidence="2 10">Belongs to the cation transport ATPase (P-type) (TC 3.A.3) family. Type IB subfamily.</text>
</comment>
<dbReference type="Pfam" id="PF00122">
    <property type="entry name" value="E1-E2_ATPase"/>
    <property type="match status" value="1"/>
</dbReference>
<reference evidence="13" key="1">
    <citation type="journal article" date="2019" name="Int. J. Syst. Evol. Microbiol.">
        <title>The Global Catalogue of Microorganisms (GCM) 10K type strain sequencing project: providing services to taxonomists for standard genome sequencing and annotation.</title>
        <authorList>
            <consortium name="The Broad Institute Genomics Platform"/>
            <consortium name="The Broad Institute Genome Sequencing Center for Infectious Disease"/>
            <person name="Wu L."/>
            <person name="Ma J."/>
        </authorList>
    </citation>
    <scope>NUCLEOTIDE SEQUENCE [LARGE SCALE GENOMIC DNA]</scope>
    <source>
        <strain evidence="13">JCM 17137</strain>
    </source>
</reference>
<dbReference type="InterPro" id="IPR059000">
    <property type="entry name" value="ATPase_P-type_domA"/>
</dbReference>
<comment type="caution">
    <text evidence="12">The sequence shown here is derived from an EMBL/GenBank/DDBJ whole genome shotgun (WGS) entry which is preliminary data.</text>
</comment>
<dbReference type="InterPro" id="IPR023214">
    <property type="entry name" value="HAD_sf"/>
</dbReference>
<organism evidence="12 13">
    <name type="scientific">Salinactinospora qingdaonensis</name>
    <dbReference type="NCBI Taxonomy" id="702744"/>
    <lineage>
        <taxon>Bacteria</taxon>
        <taxon>Bacillati</taxon>
        <taxon>Actinomycetota</taxon>
        <taxon>Actinomycetes</taxon>
        <taxon>Streptosporangiales</taxon>
        <taxon>Nocardiopsidaceae</taxon>
        <taxon>Salinactinospora</taxon>
    </lineage>
</organism>
<gene>
    <name evidence="12" type="ORF">GCM10022402_43790</name>
</gene>
<dbReference type="InterPro" id="IPR023299">
    <property type="entry name" value="ATPase_P-typ_cyto_dom_N"/>
</dbReference>
<keyword evidence="3 10" id="KW-0812">Transmembrane</keyword>
<feature type="transmembrane region" description="Helical" evidence="10">
    <location>
        <begin position="90"/>
        <end position="107"/>
    </location>
</feature>
<evidence type="ECO:0000313" key="12">
    <source>
        <dbReference type="EMBL" id="GAA3761259.1"/>
    </source>
</evidence>
<evidence type="ECO:0000256" key="4">
    <source>
        <dbReference type="ARBA" id="ARBA00022723"/>
    </source>
</evidence>
<dbReference type="PANTHER" id="PTHR43520:SF8">
    <property type="entry name" value="P-TYPE CU(+) TRANSPORTER"/>
    <property type="match status" value="1"/>
</dbReference>
<proteinExistence type="inferred from homology"/>
<dbReference type="InterPro" id="IPR001757">
    <property type="entry name" value="P_typ_ATPase"/>
</dbReference>
<dbReference type="PROSITE" id="PS01229">
    <property type="entry name" value="COF_2"/>
    <property type="match status" value="1"/>
</dbReference>
<evidence type="ECO:0000256" key="3">
    <source>
        <dbReference type="ARBA" id="ARBA00022692"/>
    </source>
</evidence>
<dbReference type="SFLD" id="SFLDG00002">
    <property type="entry name" value="C1.7:_P-type_atpase_like"/>
    <property type="match status" value="1"/>
</dbReference>
<feature type="transmembrane region" description="Helical" evidence="10">
    <location>
        <begin position="151"/>
        <end position="172"/>
    </location>
</feature>
<keyword evidence="6 10" id="KW-0067">ATP-binding</keyword>
<dbReference type="Pfam" id="PF00403">
    <property type="entry name" value="HMA"/>
    <property type="match status" value="1"/>
</dbReference>
<dbReference type="InterPro" id="IPR036163">
    <property type="entry name" value="HMA_dom_sf"/>
</dbReference>
<feature type="transmembrane region" description="Helical" evidence="10">
    <location>
        <begin position="192"/>
        <end position="212"/>
    </location>
</feature>
<evidence type="ECO:0000256" key="5">
    <source>
        <dbReference type="ARBA" id="ARBA00022741"/>
    </source>
</evidence>
<keyword evidence="10" id="KW-1003">Cell membrane</keyword>
<dbReference type="SUPFAM" id="SSF56784">
    <property type="entry name" value="HAD-like"/>
    <property type="match status" value="1"/>
</dbReference>
<dbReference type="InterPro" id="IPR044492">
    <property type="entry name" value="P_typ_ATPase_HD_dom"/>
</dbReference>
<protein>
    <submittedName>
        <fullName evidence="12">Heavy metal translocating P-type ATPase</fullName>
    </submittedName>
</protein>
<evidence type="ECO:0000256" key="2">
    <source>
        <dbReference type="ARBA" id="ARBA00006024"/>
    </source>
</evidence>
<dbReference type="InterPro" id="IPR017969">
    <property type="entry name" value="Heavy-metal-associated_CS"/>
</dbReference>
<dbReference type="NCBIfam" id="TIGR01511">
    <property type="entry name" value="ATPase-IB1_Cu"/>
    <property type="match status" value="1"/>
</dbReference>
<evidence type="ECO:0000256" key="8">
    <source>
        <dbReference type="ARBA" id="ARBA00022989"/>
    </source>
</evidence>
<dbReference type="PANTHER" id="PTHR43520">
    <property type="entry name" value="ATP7, ISOFORM B"/>
    <property type="match status" value="1"/>
</dbReference>
<feature type="transmembrane region" description="Helical" evidence="10">
    <location>
        <begin position="113"/>
        <end position="131"/>
    </location>
</feature>
<feature type="transmembrane region" description="Helical" evidence="10">
    <location>
        <begin position="373"/>
        <end position="401"/>
    </location>
</feature>
<evidence type="ECO:0000256" key="6">
    <source>
        <dbReference type="ARBA" id="ARBA00022840"/>
    </source>
</evidence>
<keyword evidence="8 10" id="KW-1133">Transmembrane helix</keyword>
<dbReference type="PRINTS" id="PR00119">
    <property type="entry name" value="CATATPASE"/>
</dbReference>
<keyword evidence="4 10" id="KW-0479">Metal-binding</keyword>
<evidence type="ECO:0000313" key="13">
    <source>
        <dbReference type="Proteomes" id="UP001500908"/>
    </source>
</evidence>
<keyword evidence="7" id="KW-1278">Translocase</keyword>
<keyword evidence="5 10" id="KW-0547">Nucleotide-binding</keyword>
<dbReference type="PROSITE" id="PS01047">
    <property type="entry name" value="HMA_1"/>
    <property type="match status" value="1"/>
</dbReference>
<dbReference type="InterPro" id="IPR008250">
    <property type="entry name" value="ATPase_P-typ_transduc_dom_A_sf"/>
</dbReference>
<dbReference type="InterPro" id="IPR018303">
    <property type="entry name" value="ATPase_P-typ_P_site"/>
</dbReference>
<keyword evidence="13" id="KW-1185">Reference proteome</keyword>
<dbReference type="PROSITE" id="PS50846">
    <property type="entry name" value="HMA_2"/>
    <property type="match status" value="1"/>
</dbReference>
<dbReference type="Pfam" id="PF00702">
    <property type="entry name" value="Hydrolase"/>
    <property type="match status" value="1"/>
</dbReference>
<dbReference type="SUPFAM" id="SSF81653">
    <property type="entry name" value="Calcium ATPase, transduction domain A"/>
    <property type="match status" value="1"/>
</dbReference>
<feature type="transmembrane region" description="Helical" evidence="10">
    <location>
        <begin position="685"/>
        <end position="703"/>
    </location>
</feature>
<evidence type="ECO:0000256" key="1">
    <source>
        <dbReference type="ARBA" id="ARBA00004651"/>
    </source>
</evidence>
<dbReference type="RefSeq" id="WP_344975750.1">
    <property type="nucleotide sequence ID" value="NZ_BAABDD010000032.1"/>
</dbReference>
<dbReference type="SFLD" id="SFLDS00003">
    <property type="entry name" value="Haloacid_Dehalogenase"/>
    <property type="match status" value="1"/>
</dbReference>
<dbReference type="NCBIfam" id="TIGR01525">
    <property type="entry name" value="ATPase-IB_hvy"/>
    <property type="match status" value="1"/>
</dbReference>
<comment type="subcellular location">
    <subcellularLocation>
        <location evidence="1">Cell membrane</location>
        <topology evidence="1">Multi-pass membrane protein</topology>
    </subcellularLocation>
</comment>
<dbReference type="InterPro" id="IPR006121">
    <property type="entry name" value="HMA_dom"/>
</dbReference>
<name>A0ABP7GES5_9ACTN</name>
<evidence type="ECO:0000256" key="7">
    <source>
        <dbReference type="ARBA" id="ARBA00022967"/>
    </source>
</evidence>
<dbReference type="Gene3D" id="3.30.70.100">
    <property type="match status" value="1"/>
</dbReference>
<dbReference type="Gene3D" id="3.40.1110.10">
    <property type="entry name" value="Calcium-transporting ATPase, cytoplasmic domain N"/>
    <property type="match status" value="1"/>
</dbReference>
<dbReference type="PROSITE" id="PS00154">
    <property type="entry name" value="ATPASE_E1_E2"/>
    <property type="match status" value="1"/>
</dbReference>